<dbReference type="InterPro" id="IPR036390">
    <property type="entry name" value="WH_DNA-bd_sf"/>
</dbReference>
<proteinExistence type="predicted"/>
<dbReference type="PROSITE" id="PS51683">
    <property type="entry name" value="SAM_OMT_II"/>
    <property type="match status" value="1"/>
</dbReference>
<dbReference type="SUPFAM" id="SSF53335">
    <property type="entry name" value="S-adenosyl-L-methionine-dependent methyltransferases"/>
    <property type="match status" value="1"/>
</dbReference>
<dbReference type="GO" id="GO:0008171">
    <property type="term" value="F:O-methyltransferase activity"/>
    <property type="evidence" value="ECO:0007669"/>
    <property type="project" value="InterPro"/>
</dbReference>
<keyword evidence="6" id="KW-1185">Reference proteome</keyword>
<reference evidence="7" key="1">
    <citation type="submission" date="2025-08" db="UniProtKB">
        <authorList>
            <consortium name="RefSeq"/>
        </authorList>
    </citation>
    <scope>IDENTIFICATION</scope>
    <source>
        <strain evidence="7">OHB3-1</strain>
    </source>
</reference>
<dbReference type="Gene3D" id="1.10.10.10">
    <property type="entry name" value="Winged helix-like DNA-binding domain superfamily/Winged helix DNA-binding domain"/>
    <property type="match status" value="1"/>
</dbReference>
<dbReference type="InterPro" id="IPR016461">
    <property type="entry name" value="COMT-like"/>
</dbReference>
<protein>
    <submittedName>
        <fullName evidence="7">Trans-resveratrol di-O-methyltransferase-like</fullName>
    </submittedName>
</protein>
<accession>A0A6J1DSB1</accession>
<dbReference type="InterPro" id="IPR012967">
    <property type="entry name" value="COMT_dimerisation"/>
</dbReference>
<keyword evidence="3" id="KW-0949">S-adenosyl-L-methionine</keyword>
<evidence type="ECO:0000259" key="4">
    <source>
        <dbReference type="Pfam" id="PF00891"/>
    </source>
</evidence>
<dbReference type="Pfam" id="PF00891">
    <property type="entry name" value="Methyltransf_2"/>
    <property type="match status" value="1"/>
</dbReference>
<organism evidence="6 7">
    <name type="scientific">Momordica charantia</name>
    <name type="common">Bitter gourd</name>
    <name type="synonym">Balsam pear</name>
    <dbReference type="NCBI Taxonomy" id="3673"/>
    <lineage>
        <taxon>Eukaryota</taxon>
        <taxon>Viridiplantae</taxon>
        <taxon>Streptophyta</taxon>
        <taxon>Embryophyta</taxon>
        <taxon>Tracheophyta</taxon>
        <taxon>Spermatophyta</taxon>
        <taxon>Magnoliopsida</taxon>
        <taxon>eudicotyledons</taxon>
        <taxon>Gunneridae</taxon>
        <taxon>Pentapetalae</taxon>
        <taxon>rosids</taxon>
        <taxon>fabids</taxon>
        <taxon>Cucurbitales</taxon>
        <taxon>Cucurbitaceae</taxon>
        <taxon>Momordiceae</taxon>
        <taxon>Momordica</taxon>
    </lineage>
</organism>
<dbReference type="RefSeq" id="XP_022156562.1">
    <property type="nucleotide sequence ID" value="XM_022300870.1"/>
</dbReference>
<name>A0A6J1DSB1_MOMCH</name>
<dbReference type="AlphaFoldDB" id="A0A6J1DSB1"/>
<dbReference type="Gene3D" id="3.40.50.150">
    <property type="entry name" value="Vaccinia Virus protein VP39"/>
    <property type="match status" value="1"/>
</dbReference>
<evidence type="ECO:0000313" key="6">
    <source>
        <dbReference type="Proteomes" id="UP000504603"/>
    </source>
</evidence>
<keyword evidence="2" id="KW-0808">Transferase</keyword>
<dbReference type="InterPro" id="IPR001077">
    <property type="entry name" value="COMT_C"/>
</dbReference>
<evidence type="ECO:0000256" key="2">
    <source>
        <dbReference type="ARBA" id="ARBA00022679"/>
    </source>
</evidence>
<evidence type="ECO:0000256" key="1">
    <source>
        <dbReference type="ARBA" id="ARBA00022603"/>
    </source>
</evidence>
<dbReference type="GO" id="GO:0032259">
    <property type="term" value="P:methylation"/>
    <property type="evidence" value="ECO:0007669"/>
    <property type="project" value="UniProtKB-KW"/>
</dbReference>
<evidence type="ECO:0000259" key="5">
    <source>
        <dbReference type="Pfam" id="PF08100"/>
    </source>
</evidence>
<feature type="domain" description="O-methyltransferase C-terminal" evidence="4">
    <location>
        <begin position="126"/>
        <end position="245"/>
    </location>
</feature>
<evidence type="ECO:0000256" key="3">
    <source>
        <dbReference type="ARBA" id="ARBA00022691"/>
    </source>
</evidence>
<dbReference type="GeneID" id="111023437"/>
<dbReference type="Proteomes" id="UP000504603">
    <property type="component" value="Unplaced"/>
</dbReference>
<keyword evidence="1" id="KW-0489">Methyltransferase</keyword>
<dbReference type="PANTHER" id="PTHR11746">
    <property type="entry name" value="O-METHYLTRANSFERASE"/>
    <property type="match status" value="1"/>
</dbReference>
<dbReference type="SUPFAM" id="SSF46785">
    <property type="entry name" value="Winged helix' DNA-binding domain"/>
    <property type="match status" value="1"/>
</dbReference>
<sequence>MGEVVGEEVLEAETHIWNHIFSFINFMALKCVVELDIPDAIARHGHRPMPFSHHVSALKLHPHNSQYLHRSRRILDHYGFFTKYKNGKEEEAYSLTNSSRLLFNHNHSSLSPLLLSLLDSFLLQPWQLLSAWFYSHDRIPFKMAHGKQFWEHTASKPQDGDTFNAAMANDVRLVTSVLLGQYKNMFVGVKSLVDVGGGIGILARVIAEAFLQTQCVVLDLLHVLTNLEESHNLIYPEGEMFQSIPLPMYFY</sequence>
<dbReference type="InterPro" id="IPR036388">
    <property type="entry name" value="WH-like_DNA-bd_sf"/>
</dbReference>
<dbReference type="InterPro" id="IPR029063">
    <property type="entry name" value="SAM-dependent_MTases_sf"/>
</dbReference>
<feature type="domain" description="O-methyltransferase dimerisation" evidence="5">
    <location>
        <begin position="17"/>
        <end position="103"/>
    </location>
</feature>
<dbReference type="GO" id="GO:0046983">
    <property type="term" value="F:protein dimerization activity"/>
    <property type="evidence" value="ECO:0007669"/>
    <property type="project" value="InterPro"/>
</dbReference>
<dbReference type="OrthoDB" id="2410195at2759"/>
<evidence type="ECO:0000313" key="7">
    <source>
        <dbReference type="RefSeq" id="XP_022156562.1"/>
    </source>
</evidence>
<gene>
    <name evidence="7" type="primary">LOC111023437</name>
</gene>
<dbReference type="Pfam" id="PF08100">
    <property type="entry name" value="Dimerisation"/>
    <property type="match status" value="1"/>
</dbReference>
<dbReference type="KEGG" id="mcha:111023437"/>